<dbReference type="SUPFAM" id="SSF51197">
    <property type="entry name" value="Clavaminate synthase-like"/>
    <property type="match status" value="1"/>
</dbReference>
<sequence>MGEVLVDEAFIQLEENRPNLALTVDDDELPVIDLSNLEDDASLASVAAQIGHACRTWGFFQVINHGVADEVIENILSEAGKFFELPLEEKRKIGKDFRKRQLGFCEPDRVHGVRQWRQGFDYLVIGYDEDKELTNQWPEYPPELRKWALKFSSETEKLGMRIIGLVSLSLGRPASKLSGYFKLNTRRYTKLHHCPPCPAPHLALGASAHEDEGALALLIQDSVGGLEIKRRADGEWIRVRPIPNAYVVNVGHMMEAWTNGEYVSVMHRVKLKPDKGRLSCILFFNPIHGTTIEPLEEILKGESPNPKYKPYSLGNYFAKPEELVNN</sequence>
<evidence type="ECO:0000256" key="5">
    <source>
        <dbReference type="RuleBase" id="RU003682"/>
    </source>
</evidence>
<proteinExistence type="inferred from homology"/>
<keyword evidence="4 5" id="KW-0408">Iron</keyword>
<dbReference type="FunFam" id="2.60.120.330:FF:000012">
    <property type="entry name" value="Gibberellin 20 oxidase 1"/>
    <property type="match status" value="1"/>
</dbReference>
<dbReference type="PANTHER" id="PTHR10209:SF885">
    <property type="entry name" value="2OG-FE(II) OXYGENASE FAMILY, PUTATIVE (AFU_ORTHOLOGUE AFUA_2G00750)-RELATED"/>
    <property type="match status" value="1"/>
</dbReference>
<dbReference type="EnsemblPlants" id="Kaladp0033s0249.1.v1.1">
    <property type="protein sequence ID" value="Kaladp0033s0249.1.v1.1"/>
    <property type="gene ID" value="Kaladp0033s0249.v1.1"/>
</dbReference>
<evidence type="ECO:0000259" key="6">
    <source>
        <dbReference type="PROSITE" id="PS51471"/>
    </source>
</evidence>
<organism evidence="7 8">
    <name type="scientific">Kalanchoe fedtschenkoi</name>
    <name type="common">Lavender scallops</name>
    <name type="synonym">South American air plant</name>
    <dbReference type="NCBI Taxonomy" id="63787"/>
    <lineage>
        <taxon>Eukaryota</taxon>
        <taxon>Viridiplantae</taxon>
        <taxon>Streptophyta</taxon>
        <taxon>Embryophyta</taxon>
        <taxon>Tracheophyta</taxon>
        <taxon>Spermatophyta</taxon>
        <taxon>Magnoliopsida</taxon>
        <taxon>eudicotyledons</taxon>
        <taxon>Gunneridae</taxon>
        <taxon>Pentapetalae</taxon>
        <taxon>Saxifragales</taxon>
        <taxon>Crassulaceae</taxon>
        <taxon>Kalanchoe</taxon>
    </lineage>
</organism>
<dbReference type="Gramene" id="Kaladp0033s0249.1.v1.1">
    <property type="protein sequence ID" value="Kaladp0033s0249.1.v1.1"/>
    <property type="gene ID" value="Kaladp0033s0249.v1.1"/>
</dbReference>
<dbReference type="PROSITE" id="PS51471">
    <property type="entry name" value="FE2OG_OXY"/>
    <property type="match status" value="1"/>
</dbReference>
<dbReference type="InterPro" id="IPR005123">
    <property type="entry name" value="Oxoglu/Fe-dep_dioxygenase_dom"/>
</dbReference>
<evidence type="ECO:0000313" key="8">
    <source>
        <dbReference type="Proteomes" id="UP000594263"/>
    </source>
</evidence>
<dbReference type="InterPro" id="IPR026992">
    <property type="entry name" value="DIOX_N"/>
</dbReference>
<dbReference type="Pfam" id="PF03171">
    <property type="entry name" value="2OG-FeII_Oxy"/>
    <property type="match status" value="1"/>
</dbReference>
<dbReference type="Proteomes" id="UP000594263">
    <property type="component" value="Unplaced"/>
</dbReference>
<dbReference type="AlphaFoldDB" id="A0A7N0TE42"/>
<dbReference type="InterPro" id="IPR027443">
    <property type="entry name" value="IPNS-like_sf"/>
</dbReference>
<keyword evidence="8" id="KW-1185">Reference proteome</keyword>
<accession>A0A7N0TE42</accession>
<reference evidence="7" key="1">
    <citation type="submission" date="2021-01" db="UniProtKB">
        <authorList>
            <consortium name="EnsemblPlants"/>
        </authorList>
    </citation>
    <scope>IDENTIFICATION</scope>
</reference>
<feature type="domain" description="Fe2OG dioxygenase" evidence="6">
    <location>
        <begin position="182"/>
        <end position="286"/>
    </location>
</feature>
<keyword evidence="2 5" id="KW-0479">Metal-binding</keyword>
<dbReference type="GO" id="GO:0046872">
    <property type="term" value="F:metal ion binding"/>
    <property type="evidence" value="ECO:0007669"/>
    <property type="project" value="UniProtKB-KW"/>
</dbReference>
<evidence type="ECO:0000256" key="2">
    <source>
        <dbReference type="ARBA" id="ARBA00022723"/>
    </source>
</evidence>
<dbReference type="PANTHER" id="PTHR10209">
    <property type="entry name" value="OXIDOREDUCTASE, 2OG-FE II OXYGENASE FAMILY PROTEIN"/>
    <property type="match status" value="1"/>
</dbReference>
<name>A0A7N0TE42_KALFE</name>
<dbReference type="InterPro" id="IPR044861">
    <property type="entry name" value="IPNS-like_FE2OG_OXY"/>
</dbReference>
<dbReference type="Gene3D" id="2.60.120.330">
    <property type="entry name" value="B-lactam Antibiotic, Isopenicillin N Synthase, Chain"/>
    <property type="match status" value="1"/>
</dbReference>
<dbReference type="GO" id="GO:0051213">
    <property type="term" value="F:dioxygenase activity"/>
    <property type="evidence" value="ECO:0007669"/>
    <property type="project" value="UniProtKB-ARBA"/>
</dbReference>
<dbReference type="PRINTS" id="PR00682">
    <property type="entry name" value="IPNSYNTHASE"/>
</dbReference>
<evidence type="ECO:0000256" key="1">
    <source>
        <dbReference type="ARBA" id="ARBA00008056"/>
    </source>
</evidence>
<evidence type="ECO:0000256" key="3">
    <source>
        <dbReference type="ARBA" id="ARBA00023002"/>
    </source>
</evidence>
<protein>
    <recommendedName>
        <fullName evidence="6">Fe2OG dioxygenase domain-containing protein</fullName>
    </recommendedName>
</protein>
<keyword evidence="3 5" id="KW-0560">Oxidoreductase</keyword>
<comment type="similarity">
    <text evidence="1 5">Belongs to the iron/ascorbate-dependent oxidoreductase family.</text>
</comment>
<evidence type="ECO:0000256" key="4">
    <source>
        <dbReference type="ARBA" id="ARBA00023004"/>
    </source>
</evidence>
<dbReference type="Pfam" id="PF14226">
    <property type="entry name" value="DIOX_N"/>
    <property type="match status" value="1"/>
</dbReference>
<evidence type="ECO:0000313" key="7">
    <source>
        <dbReference type="EnsemblPlants" id="Kaladp0033s0249.1.v1.1"/>
    </source>
</evidence>